<reference evidence="2 3" key="1">
    <citation type="submission" date="2016-10" db="EMBL/GenBank/DDBJ databases">
        <authorList>
            <person name="de Groot N.N."/>
        </authorList>
    </citation>
    <scope>NUCLEOTIDE SEQUENCE [LARGE SCALE GENOMIC DNA]</scope>
    <source>
        <strain evidence="2 3">JCM 18415</strain>
    </source>
</reference>
<keyword evidence="1" id="KW-0812">Transmembrane</keyword>
<dbReference type="EMBL" id="FOYD01000009">
    <property type="protein sequence ID" value="SFQ86376.1"/>
    <property type="molecule type" value="Genomic_DNA"/>
</dbReference>
<organism evidence="2 3">
    <name type="scientific">Halopseudomonas formosensis</name>
    <dbReference type="NCBI Taxonomy" id="1002526"/>
    <lineage>
        <taxon>Bacteria</taxon>
        <taxon>Pseudomonadati</taxon>
        <taxon>Pseudomonadota</taxon>
        <taxon>Gammaproteobacteria</taxon>
        <taxon>Pseudomonadales</taxon>
        <taxon>Pseudomonadaceae</taxon>
        <taxon>Halopseudomonas</taxon>
    </lineage>
</organism>
<feature type="transmembrane region" description="Helical" evidence="1">
    <location>
        <begin position="12"/>
        <end position="30"/>
    </location>
</feature>
<name>A0A1I6BZL4_9GAMM</name>
<accession>A0A1I6BZL4</accession>
<sequence>MGFQYMSVPEKLFLANVLISYLWLAGAYFIG</sequence>
<evidence type="ECO:0000256" key="1">
    <source>
        <dbReference type="SAM" id="Phobius"/>
    </source>
</evidence>
<evidence type="ECO:0000313" key="2">
    <source>
        <dbReference type="EMBL" id="SFQ86376.1"/>
    </source>
</evidence>
<dbReference type="Proteomes" id="UP000242815">
    <property type="component" value="Unassembled WGS sequence"/>
</dbReference>
<proteinExistence type="predicted"/>
<dbReference type="AlphaFoldDB" id="A0A1I6BZL4"/>
<keyword evidence="1" id="KW-1133">Transmembrane helix</keyword>
<protein>
    <submittedName>
        <fullName evidence="2">Uncharacterized protein</fullName>
    </submittedName>
</protein>
<keyword evidence="1" id="KW-0472">Membrane</keyword>
<gene>
    <name evidence="2" type="ORF">SAMN05216578_10990</name>
</gene>
<evidence type="ECO:0000313" key="3">
    <source>
        <dbReference type="Proteomes" id="UP000242815"/>
    </source>
</evidence>
<dbReference type="STRING" id="1002526.SAMN05216578_10990"/>